<keyword evidence="6" id="KW-0539">Nucleus</keyword>
<gene>
    <name evidence="8" type="ORF">AAG570_002079</name>
</gene>
<dbReference type="PANTHER" id="PTHR13497">
    <property type="entry name" value="HISTONE DEACETYLASE COMPLEX SUBUNIT SAP130"/>
    <property type="match status" value="1"/>
</dbReference>
<comment type="subcellular location">
    <subcellularLocation>
        <location evidence="1">Nucleus</location>
    </subcellularLocation>
</comment>
<sequence length="153" mass="18265">MSLLNSYRHNWKSRNNHFIRYTDIKVKDEKISTLSEIANQKHALQKLNGWKIYHLGSQMEDMVNSETEFFDMYISLLSFLERKQVKTESNELDKGINRLKERIKANLQRSRVVKDQMLEAKSQVMKLCDHKTHVSDIITKRVTKRSLKKRERV</sequence>
<reference evidence="8 9" key="1">
    <citation type="submission" date="2024-07" db="EMBL/GenBank/DDBJ databases">
        <title>Chromosome-level genome assembly of the water stick insect Ranatra chinensis (Heteroptera: Nepidae).</title>
        <authorList>
            <person name="Liu X."/>
        </authorList>
    </citation>
    <scope>NUCLEOTIDE SEQUENCE [LARGE SCALE GENOMIC DNA]</scope>
    <source>
        <strain evidence="8">Cailab_2021Rc</strain>
        <tissue evidence="8">Muscle</tissue>
    </source>
</reference>
<evidence type="ECO:0000256" key="3">
    <source>
        <dbReference type="ARBA" id="ARBA00022491"/>
    </source>
</evidence>
<evidence type="ECO:0000256" key="4">
    <source>
        <dbReference type="ARBA" id="ARBA00023015"/>
    </source>
</evidence>
<comment type="caution">
    <text evidence="8">The sequence shown here is derived from an EMBL/GenBank/DDBJ whole genome shotgun (WGS) entry which is preliminary data.</text>
</comment>
<evidence type="ECO:0000256" key="2">
    <source>
        <dbReference type="ARBA" id="ARBA00007859"/>
    </source>
</evidence>
<accession>A0ABD0YAL8</accession>
<proteinExistence type="inferred from homology"/>
<keyword evidence="9" id="KW-1185">Reference proteome</keyword>
<dbReference type="EMBL" id="JBFDAA010000011">
    <property type="protein sequence ID" value="KAL1124311.1"/>
    <property type="molecule type" value="Genomic_DNA"/>
</dbReference>
<evidence type="ECO:0000259" key="7">
    <source>
        <dbReference type="Pfam" id="PF16014"/>
    </source>
</evidence>
<dbReference type="InterPro" id="IPR031963">
    <property type="entry name" value="SAP130_C"/>
</dbReference>
<dbReference type="Pfam" id="PF16014">
    <property type="entry name" value="SAP130_C"/>
    <property type="match status" value="1"/>
</dbReference>
<keyword evidence="4" id="KW-0805">Transcription regulation</keyword>
<keyword evidence="5" id="KW-0804">Transcription</keyword>
<dbReference type="GO" id="GO:0005634">
    <property type="term" value="C:nucleus"/>
    <property type="evidence" value="ECO:0007669"/>
    <property type="project" value="UniProtKB-SubCell"/>
</dbReference>
<organism evidence="8 9">
    <name type="scientific">Ranatra chinensis</name>
    <dbReference type="NCBI Taxonomy" id="642074"/>
    <lineage>
        <taxon>Eukaryota</taxon>
        <taxon>Metazoa</taxon>
        <taxon>Ecdysozoa</taxon>
        <taxon>Arthropoda</taxon>
        <taxon>Hexapoda</taxon>
        <taxon>Insecta</taxon>
        <taxon>Pterygota</taxon>
        <taxon>Neoptera</taxon>
        <taxon>Paraneoptera</taxon>
        <taxon>Hemiptera</taxon>
        <taxon>Heteroptera</taxon>
        <taxon>Panheteroptera</taxon>
        <taxon>Nepomorpha</taxon>
        <taxon>Nepidae</taxon>
        <taxon>Ranatrinae</taxon>
        <taxon>Ranatra</taxon>
    </lineage>
</organism>
<dbReference type="Proteomes" id="UP001558652">
    <property type="component" value="Unassembled WGS sequence"/>
</dbReference>
<evidence type="ECO:0000256" key="6">
    <source>
        <dbReference type="ARBA" id="ARBA00023242"/>
    </source>
</evidence>
<dbReference type="AlphaFoldDB" id="A0ABD0YAL8"/>
<keyword evidence="3" id="KW-0678">Repressor</keyword>
<protein>
    <recommendedName>
        <fullName evidence="7">Histone deacetylase complex subunit SAP130 C-terminal domain-containing protein</fullName>
    </recommendedName>
</protein>
<evidence type="ECO:0000256" key="5">
    <source>
        <dbReference type="ARBA" id="ARBA00023163"/>
    </source>
</evidence>
<dbReference type="PANTHER" id="PTHR13497:SF3">
    <property type="entry name" value="HISTONE DEACETYLASE COMPLEX SUBUNIT SAP130"/>
    <property type="match status" value="1"/>
</dbReference>
<evidence type="ECO:0000313" key="8">
    <source>
        <dbReference type="EMBL" id="KAL1124311.1"/>
    </source>
</evidence>
<feature type="domain" description="Histone deacetylase complex subunit SAP130 C-terminal" evidence="7">
    <location>
        <begin position="2"/>
        <end position="135"/>
    </location>
</feature>
<name>A0ABD0YAL8_9HEMI</name>
<evidence type="ECO:0000256" key="1">
    <source>
        <dbReference type="ARBA" id="ARBA00004123"/>
    </source>
</evidence>
<evidence type="ECO:0000313" key="9">
    <source>
        <dbReference type="Proteomes" id="UP001558652"/>
    </source>
</evidence>
<comment type="similarity">
    <text evidence="2">Belongs to the SAP130 family.</text>
</comment>
<dbReference type="InterPro" id="IPR024137">
    <property type="entry name" value="His_deAcase_cplx_SAP130"/>
</dbReference>